<dbReference type="GO" id="GO:0008360">
    <property type="term" value="P:regulation of cell shape"/>
    <property type="evidence" value="ECO:0007669"/>
    <property type="project" value="UniProtKB-KW"/>
</dbReference>
<evidence type="ECO:0000256" key="7">
    <source>
        <dbReference type="SAM" id="Phobius"/>
    </source>
</evidence>
<protein>
    <submittedName>
        <fullName evidence="8">Unannotated protein</fullName>
    </submittedName>
</protein>
<organism evidence="8">
    <name type="scientific">freshwater metagenome</name>
    <dbReference type="NCBI Taxonomy" id="449393"/>
    <lineage>
        <taxon>unclassified sequences</taxon>
        <taxon>metagenomes</taxon>
        <taxon>ecological metagenomes</taxon>
    </lineage>
</organism>
<evidence type="ECO:0000256" key="4">
    <source>
        <dbReference type="ARBA" id="ARBA00022960"/>
    </source>
</evidence>
<dbReference type="Pfam" id="PF04093">
    <property type="entry name" value="MreD"/>
    <property type="match status" value="1"/>
</dbReference>
<sequence length="189" mass="19882">MKLNYRSLGWRLVLLGAVTVVFQIAAVSQVRILGVNADLVPLVAASVGLLCGSLPGAVFGFGLGMLLDLALVETVGVDSLILLAIGYAAGRLRELRDPQGAIVPVLVGAGATAIAQVGFSLLTFLLGQPVPLGWALLWEVLGTIAFNSVIAIPVYLLVRRCVLAALPEDPRRRRRRAYTTGGLSPLSKS</sequence>
<feature type="transmembrane region" description="Helical" evidence="7">
    <location>
        <begin position="144"/>
        <end position="166"/>
    </location>
</feature>
<feature type="transmembrane region" description="Helical" evidence="7">
    <location>
        <begin position="39"/>
        <end position="63"/>
    </location>
</feature>
<evidence type="ECO:0000313" key="8">
    <source>
        <dbReference type="EMBL" id="CAB4334669.1"/>
    </source>
</evidence>
<keyword evidence="4" id="KW-0133">Cell shape</keyword>
<keyword evidence="3 7" id="KW-0812">Transmembrane</keyword>
<dbReference type="InterPro" id="IPR007227">
    <property type="entry name" value="Cell_shape_determining_MreD"/>
</dbReference>
<evidence type="ECO:0000256" key="2">
    <source>
        <dbReference type="ARBA" id="ARBA00022475"/>
    </source>
</evidence>
<evidence type="ECO:0000256" key="3">
    <source>
        <dbReference type="ARBA" id="ARBA00022692"/>
    </source>
</evidence>
<evidence type="ECO:0000256" key="1">
    <source>
        <dbReference type="ARBA" id="ARBA00004651"/>
    </source>
</evidence>
<dbReference type="EMBL" id="CAESAN010000004">
    <property type="protein sequence ID" value="CAB4334669.1"/>
    <property type="molecule type" value="Genomic_DNA"/>
</dbReference>
<gene>
    <name evidence="8" type="ORF">UFOPK3547_00083</name>
</gene>
<name>A0A6J5Z2I6_9ZZZZ</name>
<reference evidence="8" key="1">
    <citation type="submission" date="2020-05" db="EMBL/GenBank/DDBJ databases">
        <authorList>
            <person name="Chiriac C."/>
            <person name="Salcher M."/>
            <person name="Ghai R."/>
            <person name="Kavagutti S V."/>
        </authorList>
    </citation>
    <scope>NUCLEOTIDE SEQUENCE</scope>
</reference>
<dbReference type="GO" id="GO:0005886">
    <property type="term" value="C:plasma membrane"/>
    <property type="evidence" value="ECO:0007669"/>
    <property type="project" value="UniProtKB-SubCell"/>
</dbReference>
<keyword evidence="5 7" id="KW-1133">Transmembrane helix</keyword>
<dbReference type="NCBIfam" id="TIGR03426">
    <property type="entry name" value="shape_MreD"/>
    <property type="match status" value="1"/>
</dbReference>
<keyword evidence="6 7" id="KW-0472">Membrane</keyword>
<evidence type="ECO:0000256" key="6">
    <source>
        <dbReference type="ARBA" id="ARBA00023136"/>
    </source>
</evidence>
<evidence type="ECO:0000256" key="5">
    <source>
        <dbReference type="ARBA" id="ARBA00022989"/>
    </source>
</evidence>
<comment type="subcellular location">
    <subcellularLocation>
        <location evidence="1">Cell membrane</location>
        <topology evidence="1">Multi-pass membrane protein</topology>
    </subcellularLocation>
</comment>
<feature type="transmembrane region" description="Helical" evidence="7">
    <location>
        <begin position="12"/>
        <end position="32"/>
    </location>
</feature>
<proteinExistence type="predicted"/>
<dbReference type="AlphaFoldDB" id="A0A6J5Z2I6"/>
<feature type="transmembrane region" description="Helical" evidence="7">
    <location>
        <begin position="69"/>
        <end position="89"/>
    </location>
</feature>
<keyword evidence="2" id="KW-1003">Cell membrane</keyword>
<accession>A0A6J5Z2I6</accession>
<feature type="transmembrane region" description="Helical" evidence="7">
    <location>
        <begin position="101"/>
        <end position="124"/>
    </location>
</feature>